<keyword evidence="8" id="KW-0547">Nucleotide-binding</keyword>
<feature type="transmembrane region" description="Helical" evidence="5">
    <location>
        <begin position="65"/>
        <end position="86"/>
    </location>
</feature>
<dbReference type="GO" id="GO:0005886">
    <property type="term" value="C:plasma membrane"/>
    <property type="evidence" value="ECO:0007669"/>
    <property type="project" value="UniProtKB-SubCell"/>
</dbReference>
<feature type="domain" description="ABC transmembrane type-1" evidence="7">
    <location>
        <begin position="29"/>
        <end position="303"/>
    </location>
</feature>
<dbReference type="PANTHER" id="PTHR43394:SF1">
    <property type="entry name" value="ATP-BINDING CASSETTE SUB-FAMILY B MEMBER 10, MITOCHONDRIAL"/>
    <property type="match status" value="1"/>
</dbReference>
<dbReference type="Pfam" id="PF00005">
    <property type="entry name" value="ABC_tran"/>
    <property type="match status" value="1"/>
</dbReference>
<dbReference type="InterPro" id="IPR011527">
    <property type="entry name" value="ABC1_TM_dom"/>
</dbReference>
<evidence type="ECO:0000256" key="4">
    <source>
        <dbReference type="ARBA" id="ARBA00023136"/>
    </source>
</evidence>
<comment type="caution">
    <text evidence="8">The sequence shown here is derived from an EMBL/GenBank/DDBJ whole genome shotgun (WGS) entry which is preliminary data.</text>
</comment>
<name>A0A543J4A5_9ACTN</name>
<dbReference type="GO" id="GO:0016887">
    <property type="term" value="F:ATP hydrolysis activity"/>
    <property type="evidence" value="ECO:0007669"/>
    <property type="project" value="InterPro"/>
</dbReference>
<evidence type="ECO:0000313" key="9">
    <source>
        <dbReference type="Proteomes" id="UP000319213"/>
    </source>
</evidence>
<reference evidence="8 9" key="1">
    <citation type="submission" date="2019-06" db="EMBL/GenBank/DDBJ databases">
        <title>Sequencing the genomes of 1000 actinobacteria strains.</title>
        <authorList>
            <person name="Klenk H.-P."/>
        </authorList>
    </citation>
    <scope>NUCLEOTIDE SEQUENCE [LARGE SCALE GENOMIC DNA]</scope>
    <source>
        <strain evidence="8 9">DSM 43186</strain>
    </source>
</reference>
<protein>
    <submittedName>
        <fullName evidence="8">Putative ABC transport system ATP-binding protein</fullName>
    </submittedName>
</protein>
<feature type="transmembrane region" description="Helical" evidence="5">
    <location>
        <begin position="168"/>
        <end position="188"/>
    </location>
</feature>
<dbReference type="RefSeq" id="WP_211350351.1">
    <property type="nucleotide sequence ID" value="NZ_BMPV01000002.1"/>
</dbReference>
<comment type="subcellular location">
    <subcellularLocation>
        <location evidence="1">Cell membrane</location>
        <topology evidence="1">Multi-pass membrane protein</topology>
    </subcellularLocation>
</comment>
<evidence type="ECO:0000259" key="7">
    <source>
        <dbReference type="PROSITE" id="PS50929"/>
    </source>
</evidence>
<dbReference type="CDD" id="cd07346">
    <property type="entry name" value="ABC_6TM_exporters"/>
    <property type="match status" value="1"/>
</dbReference>
<dbReference type="InterPro" id="IPR017871">
    <property type="entry name" value="ABC_transporter-like_CS"/>
</dbReference>
<dbReference type="Pfam" id="PF00664">
    <property type="entry name" value="ABC_membrane"/>
    <property type="match status" value="1"/>
</dbReference>
<dbReference type="SUPFAM" id="SSF52540">
    <property type="entry name" value="P-loop containing nucleoside triphosphate hydrolases"/>
    <property type="match status" value="1"/>
</dbReference>
<organism evidence="8 9">
    <name type="scientific">Thermopolyspora flexuosa</name>
    <dbReference type="NCBI Taxonomy" id="103836"/>
    <lineage>
        <taxon>Bacteria</taxon>
        <taxon>Bacillati</taxon>
        <taxon>Actinomycetota</taxon>
        <taxon>Actinomycetes</taxon>
        <taxon>Streptosporangiales</taxon>
        <taxon>Streptosporangiaceae</taxon>
        <taxon>Thermopolyspora</taxon>
    </lineage>
</organism>
<dbReference type="AlphaFoldDB" id="A0A543J4A5"/>
<evidence type="ECO:0000256" key="3">
    <source>
        <dbReference type="ARBA" id="ARBA00022989"/>
    </source>
</evidence>
<proteinExistence type="predicted"/>
<dbReference type="GO" id="GO:0005524">
    <property type="term" value="F:ATP binding"/>
    <property type="evidence" value="ECO:0007669"/>
    <property type="project" value="UniProtKB-KW"/>
</dbReference>
<dbReference type="InterPro" id="IPR027417">
    <property type="entry name" value="P-loop_NTPase"/>
</dbReference>
<dbReference type="SUPFAM" id="SSF90123">
    <property type="entry name" value="ABC transporter transmembrane region"/>
    <property type="match status" value="1"/>
</dbReference>
<dbReference type="InterPro" id="IPR003439">
    <property type="entry name" value="ABC_transporter-like_ATP-bd"/>
</dbReference>
<dbReference type="InterPro" id="IPR039421">
    <property type="entry name" value="Type_1_exporter"/>
</dbReference>
<dbReference type="PROSITE" id="PS50893">
    <property type="entry name" value="ABC_TRANSPORTER_2"/>
    <property type="match status" value="1"/>
</dbReference>
<keyword evidence="2 5" id="KW-0812">Transmembrane</keyword>
<dbReference type="PROSITE" id="PS50929">
    <property type="entry name" value="ABC_TM1F"/>
    <property type="match status" value="1"/>
</dbReference>
<feature type="transmembrane region" description="Helical" evidence="5">
    <location>
        <begin position="28"/>
        <end position="53"/>
    </location>
</feature>
<dbReference type="PROSITE" id="PS00211">
    <property type="entry name" value="ABC_TRANSPORTER_1"/>
    <property type="match status" value="1"/>
</dbReference>
<feature type="transmembrane region" description="Helical" evidence="5">
    <location>
        <begin position="250"/>
        <end position="272"/>
    </location>
</feature>
<sequence length="604" mass="62890">MTTDSTTPPRWTGGRVLRRTLTRNARRLALGTVLISLHQVCESLVPIFIGAIVDQAIAPADPYALAAWLAGLAALFLALTSVWRFGARILMRAIAQEAHLLRLEVAAKATDPRGIRTEPRTGDLLTIAGTDAQNTSYLLDYVPRIAGAITATTVSGVALLVIDVPLGLAVLVGTPLVLAALQAGTPRITRRVAEQQERAGKAASLATDLVSGLRPLRGIGAEAAATRRYRAANRESMLAMIRAARAQGGYLAASTASGALLACGVAILAGWFALDGRITVGAFITVIGLAQFLMEPMTTLAMLPSWVAEARASADRVAKVLATEPLLPDGPETPRRHAPGLVLRSVRYGTLDGVDLEVRPGEFVGVVAHRAADGESLVRLLAAEASPEEYAGEVLVGGAALDRTHPARLREILLVEPHHTDLFSGTIMANITAGVPAGAPAVATAPRPAGAPVGGDPEAAERIDALADVLADVLTASAADQVVTAHPDGLDHVIAERGAGLSGGQRQRVALARALLARPPILVLHDPTTAVDSVTEHAIANGIRALRHAPGDGPPYTTVVVTSSPAMLAVTDRVVVLDGGRVIADGPHHELVAADADYRRAVLR</sequence>
<dbReference type="Gene3D" id="3.40.50.300">
    <property type="entry name" value="P-loop containing nucleotide triphosphate hydrolases"/>
    <property type="match status" value="1"/>
</dbReference>
<evidence type="ECO:0000313" key="8">
    <source>
        <dbReference type="EMBL" id="TQM77664.1"/>
    </source>
</evidence>
<evidence type="ECO:0000259" key="6">
    <source>
        <dbReference type="PROSITE" id="PS50893"/>
    </source>
</evidence>
<keyword evidence="8" id="KW-0067">ATP-binding</keyword>
<keyword evidence="4 5" id="KW-0472">Membrane</keyword>
<dbReference type="EMBL" id="VFPQ01000001">
    <property type="protein sequence ID" value="TQM77664.1"/>
    <property type="molecule type" value="Genomic_DNA"/>
</dbReference>
<feature type="domain" description="ABC transporter" evidence="6">
    <location>
        <begin position="336"/>
        <end position="604"/>
    </location>
</feature>
<feature type="transmembrane region" description="Helical" evidence="5">
    <location>
        <begin position="278"/>
        <end position="294"/>
    </location>
</feature>
<keyword evidence="9" id="KW-1185">Reference proteome</keyword>
<dbReference type="GO" id="GO:0015421">
    <property type="term" value="F:ABC-type oligopeptide transporter activity"/>
    <property type="evidence" value="ECO:0007669"/>
    <property type="project" value="TreeGrafter"/>
</dbReference>
<dbReference type="PANTHER" id="PTHR43394">
    <property type="entry name" value="ATP-DEPENDENT PERMEASE MDL1, MITOCHONDRIAL"/>
    <property type="match status" value="1"/>
</dbReference>
<dbReference type="Gene3D" id="1.20.1560.10">
    <property type="entry name" value="ABC transporter type 1, transmembrane domain"/>
    <property type="match status" value="1"/>
</dbReference>
<gene>
    <name evidence="8" type="ORF">FHX40_4435</name>
</gene>
<dbReference type="Proteomes" id="UP000319213">
    <property type="component" value="Unassembled WGS sequence"/>
</dbReference>
<accession>A0A543J4A5</accession>
<keyword evidence="3 5" id="KW-1133">Transmembrane helix</keyword>
<evidence type="ECO:0000256" key="2">
    <source>
        <dbReference type="ARBA" id="ARBA00022692"/>
    </source>
</evidence>
<evidence type="ECO:0000256" key="5">
    <source>
        <dbReference type="SAM" id="Phobius"/>
    </source>
</evidence>
<evidence type="ECO:0000256" key="1">
    <source>
        <dbReference type="ARBA" id="ARBA00004651"/>
    </source>
</evidence>
<dbReference type="InterPro" id="IPR036640">
    <property type="entry name" value="ABC1_TM_sf"/>
</dbReference>